<protein>
    <recommendedName>
        <fullName evidence="4">DUF541 domain-containing protein</fullName>
    </recommendedName>
</protein>
<dbReference type="Gene3D" id="3.30.70.2970">
    <property type="entry name" value="Protein of unknown function (DUF541), domain 2"/>
    <property type="match status" value="1"/>
</dbReference>
<evidence type="ECO:0008006" key="4">
    <source>
        <dbReference type="Google" id="ProtNLM"/>
    </source>
</evidence>
<sequence>MTYLSTATNNYAHHKVHANHTMSKGIAASLLAMATLLPFTNVSAATYPVNPSPANPSMTHTLNYGLLNFAASASKKVSNDQINATLSKTVQNKSSSEVANQIATTLNQAVAIAKKYPQVQVSTGNQATYPQYDKNQKIIGWTGTASLNLKSTDTVAASKLIAELQSFMTVDGLDFSVSDAARKATEQELMIEASKNFQRQAQTLLPVWGAKGYQLVSLDFSQGGDYRAPRAYGSVMMLEAASAKVADQNFQAGDSTITVTANGTVQLVK</sequence>
<evidence type="ECO:0000313" key="3">
    <source>
        <dbReference type="Proteomes" id="UP000229340"/>
    </source>
</evidence>
<dbReference type="InterPro" id="IPR007497">
    <property type="entry name" value="SIMPL/DUF541"/>
</dbReference>
<reference evidence="3" key="1">
    <citation type="submission" date="2017-11" db="EMBL/GenBank/DDBJ databases">
        <title>Complete genome sequence of Moraxella osloensis NP7 isolated from human skin.</title>
        <authorList>
            <person name="Lee K."/>
            <person name="Lim J.Y."/>
            <person name="Hwang I."/>
        </authorList>
    </citation>
    <scope>NUCLEOTIDE SEQUENCE [LARGE SCALE GENOMIC DNA]</scope>
    <source>
        <strain evidence="3">NP7</strain>
    </source>
</reference>
<accession>A0A2D2LVA2</accession>
<evidence type="ECO:0000313" key="2">
    <source>
        <dbReference type="EMBL" id="ATR78916.1"/>
    </source>
</evidence>
<feature type="chain" id="PRO_5013709516" description="DUF541 domain-containing protein" evidence="1">
    <location>
        <begin position="45"/>
        <end position="269"/>
    </location>
</feature>
<dbReference type="Proteomes" id="UP000229340">
    <property type="component" value="Chromosome"/>
</dbReference>
<organism evidence="2 3">
    <name type="scientific">Faucicola osloensis</name>
    <name type="common">Moraxella osloensis</name>
    <dbReference type="NCBI Taxonomy" id="34062"/>
    <lineage>
        <taxon>Bacteria</taxon>
        <taxon>Pseudomonadati</taxon>
        <taxon>Pseudomonadota</taxon>
        <taxon>Gammaproteobacteria</taxon>
        <taxon>Moraxellales</taxon>
        <taxon>Moraxellaceae</taxon>
        <taxon>Faucicola</taxon>
    </lineage>
</organism>
<keyword evidence="1" id="KW-0732">Signal</keyword>
<dbReference type="RefSeq" id="WP_100270163.1">
    <property type="nucleotide sequence ID" value="NZ_CP024443.1"/>
</dbReference>
<dbReference type="GO" id="GO:0006974">
    <property type="term" value="P:DNA damage response"/>
    <property type="evidence" value="ECO:0007669"/>
    <property type="project" value="TreeGrafter"/>
</dbReference>
<proteinExistence type="predicted"/>
<dbReference type="PANTHER" id="PTHR34387">
    <property type="entry name" value="SLR1258 PROTEIN"/>
    <property type="match status" value="1"/>
</dbReference>
<dbReference type="EMBL" id="CP024443">
    <property type="protein sequence ID" value="ATR78916.1"/>
    <property type="molecule type" value="Genomic_DNA"/>
</dbReference>
<evidence type="ECO:0000256" key="1">
    <source>
        <dbReference type="SAM" id="SignalP"/>
    </source>
</evidence>
<gene>
    <name evidence="2" type="ORF">NP7_06390</name>
</gene>
<feature type="signal peptide" evidence="1">
    <location>
        <begin position="1"/>
        <end position="44"/>
    </location>
</feature>
<dbReference type="AlphaFoldDB" id="A0A2D2LVA2"/>
<dbReference type="InterPro" id="IPR052022">
    <property type="entry name" value="26kDa_periplasmic_antigen"/>
</dbReference>
<dbReference type="Pfam" id="PF04402">
    <property type="entry name" value="SIMPL"/>
    <property type="match status" value="1"/>
</dbReference>
<dbReference type="Gene3D" id="3.30.110.170">
    <property type="entry name" value="Protein of unknown function (DUF541), domain 1"/>
    <property type="match status" value="1"/>
</dbReference>
<dbReference type="PANTHER" id="PTHR34387:SF1">
    <property type="entry name" value="PERIPLASMIC IMMUNOGENIC PROTEIN"/>
    <property type="match status" value="1"/>
</dbReference>
<name>A0A2D2LVA2_FAUOS</name>
<dbReference type="STRING" id="34062.AXE82_02545"/>